<organism evidence="2 3">
    <name type="scientific">Ramlibacter pallidus</name>
    <dbReference type="NCBI Taxonomy" id="2780087"/>
    <lineage>
        <taxon>Bacteria</taxon>
        <taxon>Pseudomonadati</taxon>
        <taxon>Pseudomonadota</taxon>
        <taxon>Betaproteobacteria</taxon>
        <taxon>Burkholderiales</taxon>
        <taxon>Comamonadaceae</taxon>
        <taxon>Ramlibacter</taxon>
    </lineage>
</organism>
<reference evidence="2 3" key="1">
    <citation type="submission" date="2020-10" db="EMBL/GenBank/DDBJ databases">
        <title>Ramlibacter sp. HM2 16S ribosomal RNA gene Genome sequencing and assembly.</title>
        <authorList>
            <person name="Kang M."/>
        </authorList>
    </citation>
    <scope>NUCLEOTIDE SEQUENCE [LARGE SCALE GENOMIC DNA]</scope>
    <source>
        <strain evidence="2 3">HM2</strain>
    </source>
</reference>
<evidence type="ECO:0000256" key="1">
    <source>
        <dbReference type="SAM" id="Phobius"/>
    </source>
</evidence>
<name>A0ABR9S5A4_9BURK</name>
<sequence>MFLLIGLPLCLGTALLGMLGFLVQGTFSRYAERSRRAATWAHRLKITLWSLVVAPLGAFGIFLAGSALVTQKVPMFSRRSRISVSLDADPMLFAILVVVWAVVGGAMMLFALRKVRAAYATRSTDREPR</sequence>
<accession>A0ABR9S5A4</accession>
<feature type="transmembrane region" description="Helical" evidence="1">
    <location>
        <begin position="48"/>
        <end position="70"/>
    </location>
</feature>
<dbReference type="RefSeq" id="WP_193677329.1">
    <property type="nucleotide sequence ID" value="NZ_JADDIV010000004.1"/>
</dbReference>
<evidence type="ECO:0008006" key="4">
    <source>
        <dbReference type="Google" id="ProtNLM"/>
    </source>
</evidence>
<dbReference type="EMBL" id="JADDIV010000004">
    <property type="protein sequence ID" value="MBE7368698.1"/>
    <property type="molecule type" value="Genomic_DNA"/>
</dbReference>
<evidence type="ECO:0000313" key="2">
    <source>
        <dbReference type="EMBL" id="MBE7368698.1"/>
    </source>
</evidence>
<keyword evidence="1" id="KW-0472">Membrane</keyword>
<evidence type="ECO:0000313" key="3">
    <source>
        <dbReference type="Proteomes" id="UP000806285"/>
    </source>
</evidence>
<dbReference type="Proteomes" id="UP000806285">
    <property type="component" value="Unassembled WGS sequence"/>
</dbReference>
<comment type="caution">
    <text evidence="2">The sequence shown here is derived from an EMBL/GenBank/DDBJ whole genome shotgun (WGS) entry which is preliminary data.</text>
</comment>
<keyword evidence="1" id="KW-1133">Transmembrane helix</keyword>
<feature type="transmembrane region" description="Helical" evidence="1">
    <location>
        <begin position="90"/>
        <end position="112"/>
    </location>
</feature>
<keyword evidence="1" id="KW-0812">Transmembrane</keyword>
<keyword evidence="3" id="KW-1185">Reference proteome</keyword>
<proteinExistence type="predicted"/>
<feature type="transmembrane region" description="Helical" evidence="1">
    <location>
        <begin position="6"/>
        <end position="27"/>
    </location>
</feature>
<gene>
    <name evidence="2" type="ORF">IM787_14150</name>
</gene>
<protein>
    <recommendedName>
        <fullName evidence="4">Transmembrane protein</fullName>
    </recommendedName>
</protein>